<accession>A0A848EX22</accession>
<evidence type="ECO:0000259" key="1">
    <source>
        <dbReference type="PROSITE" id="PS50943"/>
    </source>
</evidence>
<dbReference type="AlphaFoldDB" id="A0A848EX22"/>
<dbReference type="Gene3D" id="1.10.260.40">
    <property type="entry name" value="lambda repressor-like DNA-binding domains"/>
    <property type="match status" value="1"/>
</dbReference>
<dbReference type="Pfam" id="PF13443">
    <property type="entry name" value="HTH_26"/>
    <property type="match status" value="1"/>
</dbReference>
<dbReference type="GO" id="GO:0003677">
    <property type="term" value="F:DNA binding"/>
    <property type="evidence" value="ECO:0007669"/>
    <property type="project" value="InterPro"/>
</dbReference>
<organism evidence="2 3">
    <name type="scientific">Megasphaera elsdenii</name>
    <dbReference type="NCBI Taxonomy" id="907"/>
    <lineage>
        <taxon>Bacteria</taxon>
        <taxon>Bacillati</taxon>
        <taxon>Bacillota</taxon>
        <taxon>Negativicutes</taxon>
        <taxon>Veillonellales</taxon>
        <taxon>Veillonellaceae</taxon>
        <taxon>Megasphaera</taxon>
    </lineage>
</organism>
<reference evidence="2 3" key="1">
    <citation type="submission" date="2020-04" db="EMBL/GenBank/DDBJ databases">
        <authorList>
            <person name="Hitch T.C.A."/>
            <person name="Wylensek D."/>
            <person name="Clavel T."/>
        </authorList>
    </citation>
    <scope>NUCLEOTIDE SEQUENCE [LARGE SCALE GENOMIC DNA]</scope>
    <source>
        <strain evidence="2 3">WCA-386-APC-2A</strain>
    </source>
</reference>
<dbReference type="EMBL" id="JABBJH010000029">
    <property type="protein sequence ID" value="NMK39987.1"/>
    <property type="molecule type" value="Genomic_DNA"/>
</dbReference>
<name>A0A848EX22_MEGEL</name>
<dbReference type="SUPFAM" id="SSF47413">
    <property type="entry name" value="lambda repressor-like DNA-binding domains"/>
    <property type="match status" value="1"/>
</dbReference>
<dbReference type="SMART" id="SM00530">
    <property type="entry name" value="HTH_XRE"/>
    <property type="match status" value="1"/>
</dbReference>
<dbReference type="RefSeq" id="WP_169014028.1">
    <property type="nucleotide sequence ID" value="NZ_JABBJH010000029.1"/>
</dbReference>
<dbReference type="Proteomes" id="UP000536773">
    <property type="component" value="Unassembled WGS sequence"/>
</dbReference>
<dbReference type="PROSITE" id="PS50943">
    <property type="entry name" value="HTH_CROC1"/>
    <property type="match status" value="1"/>
</dbReference>
<evidence type="ECO:0000313" key="3">
    <source>
        <dbReference type="Proteomes" id="UP000536773"/>
    </source>
</evidence>
<proteinExistence type="predicted"/>
<dbReference type="InterPro" id="IPR010982">
    <property type="entry name" value="Lambda_DNA-bd_dom_sf"/>
</dbReference>
<feature type="domain" description="HTH cro/C1-type" evidence="1">
    <location>
        <begin position="7"/>
        <end position="61"/>
    </location>
</feature>
<evidence type="ECO:0000313" key="2">
    <source>
        <dbReference type="EMBL" id="NMK39987.1"/>
    </source>
</evidence>
<protein>
    <submittedName>
        <fullName evidence="2">Helix-turn-helix transcriptional regulator</fullName>
    </submittedName>
</protein>
<dbReference type="InterPro" id="IPR001387">
    <property type="entry name" value="Cro/C1-type_HTH"/>
</dbReference>
<comment type="caution">
    <text evidence="2">The sequence shown here is derived from an EMBL/GenBank/DDBJ whole genome shotgun (WGS) entry which is preliminary data.</text>
</comment>
<sequence length="74" mass="8392">MKKEQTLQELLEEKGVTQKSLCDILHLSESQVSLLVSGKRRMSFDTGMKIAKKLRVSPTTVFLSLNFAKRKVNP</sequence>
<dbReference type="CDD" id="cd00093">
    <property type="entry name" value="HTH_XRE"/>
    <property type="match status" value="1"/>
</dbReference>
<gene>
    <name evidence="2" type="ORF">HG933_11550</name>
</gene>